<evidence type="ECO:0000313" key="5">
    <source>
        <dbReference type="Proteomes" id="UP000005953"/>
    </source>
</evidence>
<evidence type="ECO:0000259" key="3">
    <source>
        <dbReference type="PROSITE" id="PS51186"/>
    </source>
</evidence>
<organism evidence="4 5">
    <name type="scientific">Reinekea blandensis MED297</name>
    <dbReference type="NCBI Taxonomy" id="314283"/>
    <lineage>
        <taxon>Bacteria</taxon>
        <taxon>Pseudomonadati</taxon>
        <taxon>Pseudomonadota</taxon>
        <taxon>Gammaproteobacteria</taxon>
        <taxon>Oceanospirillales</taxon>
        <taxon>Saccharospirillaceae</taxon>
        <taxon>Reinekea</taxon>
    </lineage>
</organism>
<name>A4BJL4_9GAMM</name>
<dbReference type="Gene3D" id="3.40.630.30">
    <property type="match status" value="1"/>
</dbReference>
<dbReference type="PANTHER" id="PTHR43420:SF47">
    <property type="entry name" value="N-ACETYLTRANSFERASE DOMAIN-CONTAINING PROTEIN"/>
    <property type="match status" value="1"/>
</dbReference>
<proteinExistence type="predicted"/>
<dbReference type="PROSITE" id="PS51186">
    <property type="entry name" value="GNAT"/>
    <property type="match status" value="1"/>
</dbReference>
<evidence type="ECO:0000256" key="1">
    <source>
        <dbReference type="ARBA" id="ARBA00022679"/>
    </source>
</evidence>
<dbReference type="HOGENOM" id="CLU_013985_19_1_6"/>
<dbReference type="Pfam" id="PF00583">
    <property type="entry name" value="Acetyltransf_1"/>
    <property type="match status" value="1"/>
</dbReference>
<dbReference type="Proteomes" id="UP000005953">
    <property type="component" value="Unassembled WGS sequence"/>
</dbReference>
<dbReference type="STRING" id="314283.MED297_06429"/>
<keyword evidence="5" id="KW-1185">Reference proteome</keyword>
<keyword evidence="1 4" id="KW-0808">Transferase</keyword>
<evidence type="ECO:0000256" key="2">
    <source>
        <dbReference type="ARBA" id="ARBA00023315"/>
    </source>
</evidence>
<comment type="caution">
    <text evidence="4">The sequence shown here is derived from an EMBL/GenBank/DDBJ whole genome shotgun (WGS) entry which is preliminary data.</text>
</comment>
<keyword evidence="2" id="KW-0012">Acyltransferase</keyword>
<gene>
    <name evidence="4" type="ORF">MED297_06429</name>
</gene>
<dbReference type="CDD" id="cd04301">
    <property type="entry name" value="NAT_SF"/>
    <property type="match status" value="1"/>
</dbReference>
<reference evidence="4 5" key="1">
    <citation type="submission" date="2006-02" db="EMBL/GenBank/DDBJ databases">
        <authorList>
            <person name="Pinhassi J."/>
            <person name="Pedros-Alio C."/>
            <person name="Ferriera S."/>
            <person name="Johnson J."/>
            <person name="Kravitz S."/>
            <person name="Halpern A."/>
            <person name="Remington K."/>
            <person name="Beeson K."/>
            <person name="Tran B."/>
            <person name="Rogers Y.-H."/>
            <person name="Friedman R."/>
            <person name="Venter J.C."/>
        </authorList>
    </citation>
    <scope>NUCLEOTIDE SEQUENCE [LARGE SCALE GENOMIC DNA]</scope>
    <source>
        <strain evidence="4 5">MED297</strain>
    </source>
</reference>
<dbReference type="AlphaFoldDB" id="A4BJL4"/>
<dbReference type="InterPro" id="IPR016181">
    <property type="entry name" value="Acyl_CoA_acyltransferase"/>
</dbReference>
<dbReference type="GO" id="GO:0016747">
    <property type="term" value="F:acyltransferase activity, transferring groups other than amino-acyl groups"/>
    <property type="evidence" value="ECO:0007669"/>
    <property type="project" value="InterPro"/>
</dbReference>
<protein>
    <submittedName>
        <fullName evidence="4">Acetyltransferase, putative</fullName>
    </submittedName>
</protein>
<sequence>MAELFTALDNETRFMLFEPGERQLTEEKQRLKIQAILENPRQQMFVALDADQSPIGVVSGLGGQANRNRHSLYCAIGVLAEARHQGVGRSLMETLIEWAQAQHMTRIELTVMTHNHRAKHLYDSLGFTVEGVKQQALKVEGQYVDEYFMARLLDSGE</sequence>
<dbReference type="InterPro" id="IPR050680">
    <property type="entry name" value="YpeA/RimI_acetyltransf"/>
</dbReference>
<dbReference type="InterPro" id="IPR000182">
    <property type="entry name" value="GNAT_dom"/>
</dbReference>
<dbReference type="PANTHER" id="PTHR43420">
    <property type="entry name" value="ACETYLTRANSFERASE"/>
    <property type="match status" value="1"/>
</dbReference>
<feature type="domain" description="N-acetyltransferase" evidence="3">
    <location>
        <begin position="4"/>
        <end position="154"/>
    </location>
</feature>
<dbReference type="SUPFAM" id="SSF55729">
    <property type="entry name" value="Acyl-CoA N-acyltransferases (Nat)"/>
    <property type="match status" value="1"/>
</dbReference>
<accession>A4BJL4</accession>
<dbReference type="EMBL" id="AAOE01000035">
    <property type="protein sequence ID" value="EAR07654.1"/>
    <property type="molecule type" value="Genomic_DNA"/>
</dbReference>
<evidence type="ECO:0000313" key="4">
    <source>
        <dbReference type="EMBL" id="EAR07654.1"/>
    </source>
</evidence>